<gene>
    <name evidence="2" type="ORF">JK359_35965</name>
</gene>
<keyword evidence="1" id="KW-0472">Membrane</keyword>
<evidence type="ECO:0000256" key="1">
    <source>
        <dbReference type="SAM" id="Phobius"/>
    </source>
</evidence>
<keyword evidence="1" id="KW-1133">Transmembrane helix</keyword>
<dbReference type="RefSeq" id="WP_201843829.1">
    <property type="nucleotide sequence ID" value="NZ_JAERRK010000030.1"/>
</dbReference>
<sequence>MSTWNGFGTTYRGFSYPNRDGSHHATEWAVLLFLPVIPLRRHRLTVGDSSYTQYGNGSTSVTHYAVHEETPLVGGEILRTYLTWWVIGPLIVFGPPALVLSLVGDGIGFMTYFLLLASCVAWCIWVGAAMEKRNRRERALPPA</sequence>
<protein>
    <submittedName>
        <fullName evidence="2">Uncharacterized protein</fullName>
    </submittedName>
</protein>
<evidence type="ECO:0000313" key="2">
    <source>
        <dbReference type="EMBL" id="MBL1087290.1"/>
    </source>
</evidence>
<evidence type="ECO:0000313" key="3">
    <source>
        <dbReference type="Proteomes" id="UP000661858"/>
    </source>
</evidence>
<reference evidence="2" key="1">
    <citation type="submission" date="2021-01" db="EMBL/GenBank/DDBJ databases">
        <title>WGS of actinomycetes isolated from Thailand.</title>
        <authorList>
            <person name="Thawai C."/>
        </authorList>
    </citation>
    <scope>NUCLEOTIDE SEQUENCE</scope>
    <source>
        <strain evidence="2">RCU-197</strain>
    </source>
</reference>
<organism evidence="2 3">
    <name type="scientific">Streptomyces actinomycinicus</name>
    <dbReference type="NCBI Taxonomy" id="1695166"/>
    <lineage>
        <taxon>Bacteria</taxon>
        <taxon>Bacillati</taxon>
        <taxon>Actinomycetota</taxon>
        <taxon>Actinomycetes</taxon>
        <taxon>Kitasatosporales</taxon>
        <taxon>Streptomycetaceae</taxon>
        <taxon>Streptomyces</taxon>
    </lineage>
</organism>
<dbReference type="Proteomes" id="UP000661858">
    <property type="component" value="Unassembled WGS sequence"/>
</dbReference>
<proteinExistence type="predicted"/>
<name>A0A937ESG8_9ACTN</name>
<comment type="caution">
    <text evidence="2">The sequence shown here is derived from an EMBL/GenBank/DDBJ whole genome shotgun (WGS) entry which is preliminary data.</text>
</comment>
<accession>A0A937ESG8</accession>
<feature type="transmembrane region" description="Helical" evidence="1">
    <location>
        <begin position="82"/>
        <end position="103"/>
    </location>
</feature>
<keyword evidence="3" id="KW-1185">Reference proteome</keyword>
<dbReference type="AlphaFoldDB" id="A0A937ESG8"/>
<keyword evidence="1" id="KW-0812">Transmembrane</keyword>
<feature type="transmembrane region" description="Helical" evidence="1">
    <location>
        <begin position="109"/>
        <end position="128"/>
    </location>
</feature>
<dbReference type="EMBL" id="JAERRK010000030">
    <property type="protein sequence ID" value="MBL1087290.1"/>
    <property type="molecule type" value="Genomic_DNA"/>
</dbReference>